<protein>
    <submittedName>
        <fullName evidence="1">Uncharacterized protein</fullName>
    </submittedName>
</protein>
<reference evidence="2" key="1">
    <citation type="journal article" date="2023" name="Hortic. Res.">
        <title>A chromosome-level phased genome enabling allele-level studies in sweet orange: a case study on citrus Huanglongbing tolerance.</title>
        <authorList>
            <person name="Wu B."/>
            <person name="Yu Q."/>
            <person name="Deng Z."/>
            <person name="Duan Y."/>
            <person name="Luo F."/>
            <person name="Gmitter F. Jr."/>
        </authorList>
    </citation>
    <scope>NUCLEOTIDE SEQUENCE [LARGE SCALE GENOMIC DNA]</scope>
    <source>
        <strain evidence="2">cv. Valencia</strain>
    </source>
</reference>
<accession>A0ACB8IJ77</accession>
<gene>
    <name evidence="1" type="ORF">KPL71_023450</name>
</gene>
<evidence type="ECO:0000313" key="1">
    <source>
        <dbReference type="EMBL" id="KAH9697063.1"/>
    </source>
</evidence>
<keyword evidence="2" id="KW-1185">Reference proteome</keyword>
<evidence type="ECO:0000313" key="2">
    <source>
        <dbReference type="Proteomes" id="UP000829398"/>
    </source>
</evidence>
<dbReference type="Proteomes" id="UP000829398">
    <property type="component" value="Chromosome 8"/>
</dbReference>
<organism evidence="1 2">
    <name type="scientific">Citrus sinensis</name>
    <name type="common">Sweet orange</name>
    <name type="synonym">Citrus aurantium var. sinensis</name>
    <dbReference type="NCBI Taxonomy" id="2711"/>
    <lineage>
        <taxon>Eukaryota</taxon>
        <taxon>Viridiplantae</taxon>
        <taxon>Streptophyta</taxon>
        <taxon>Embryophyta</taxon>
        <taxon>Tracheophyta</taxon>
        <taxon>Spermatophyta</taxon>
        <taxon>Magnoliopsida</taxon>
        <taxon>eudicotyledons</taxon>
        <taxon>Gunneridae</taxon>
        <taxon>Pentapetalae</taxon>
        <taxon>rosids</taxon>
        <taxon>malvids</taxon>
        <taxon>Sapindales</taxon>
        <taxon>Rutaceae</taxon>
        <taxon>Aurantioideae</taxon>
        <taxon>Citrus</taxon>
    </lineage>
</organism>
<proteinExistence type="predicted"/>
<comment type="caution">
    <text evidence="1">The sequence shown here is derived from an EMBL/GenBank/DDBJ whole genome shotgun (WGS) entry which is preliminary data.</text>
</comment>
<sequence length="1406" mass="161070">MHDMLHDAFRIPNDDVSDHDSGPDDMMGECNKVPNHDAQTFYKLLEDAEQELYPACKRFTKFSFIVRLFHIKCLNGLSDKAVTMLLELIKEALPEGETLPKSFYHAKKIIGGLGLGYKKIDACPNDCMLYWKENEYDSSCSICGASRWKLTSDDLGYNNLNQSSTTTRRVPAKVLRHFPLKPRLQRYFMSKKTSSFMQWHENHRVKDGILRHPADSKAWKSLDQRYPEFALDPRNVRLGLASDGFNPFGTMSLSHSTWPVVLMIYNLPPWMCMKQPNILMSLLIPGPYAPGNDIDVYLQPLINELRELWEDGVNTFDASSNQNFNLRVALLWTISDFPAYANLSGWSTKGRFACPHCNVNTSYQRLKYWHKYCYLGHRRFLEGNAPTPLTGTEVLEQMNQVHTIYGKHKLNTSGKRKRGDINDEDIVIWKKKSIFFMLPYWEHNLIRHNLDVMHIEKNICDSIIGTLLNIKGKTKDNLKARLDMKELRIKQSLHPQSKEGKTVLPQACYSMTQSEKDIFCKVLSNIKVPDGYSANISRCVDLKQRKIHGLKSHDCHILMHQLLPLAVRKSLQKNVSSVLIELCNFFRDLCSKVGTVEEFAQLKSRITLVLCHLENIFPPSFFDIMVHLPIHLADEAKIAGPVQYRWMYPIERELRKLKSYVRNKCHPEGSIAEGYLAEECLTFCSRYLSGIETKFNQPLRNADNEEGNFESLSIFSKTGRGMGKEEIIFLDPLILSQAHRYVLFNCEEVTPFIKNHLQIIKIANRRARQIDITRIHSEQFPKWFETEVKRVQQEGDNAVSEDLKRLAQGPNRMISRFKKYMINGFRFRIKEVDLKSKTQNSGVVVTAKTSSFASAKDKNPILGDVSYFGRLTDVVELDYYGGRTVTLFKCDWVDVNSGRGIKKDELGFTLVNLNSSLNTDEPFVLATQAIQVFYVADPVEKDWHVAVITKPRDLFNMEENEIGDDGELLVANESYSGQRLEELPDNFDNTALVRDNMPGTVIDTPLDAAEEKSNASSDDFDSDDDNQRMVKRKRPNYHASFMVERSPISKQSSRNKNKEIEQIRSKALSEKQARTGTQVHQNGQTGGRGSASEDLSDSQVHHNSQTSGNRNAAQDLSGISITSKRKRGPTKLQSIHKQIEPIQVDFNPDGEAIAQGGKALGQYIGYLSRDSSVMPLNFDDWRHVPVDVKQEIRNLLEAKFIINWVVGGRWVNEKLAHRWRNRKSALKTKYYESRNDEETINGLKNEVGENQWDWLVKFWESEKGQQSNDPEGKEPNMITMFTVTHTKKNGQPVDSNSREAINQMNELVNQQPNASKDQIFNQVVGEHTKSTLTYGHGIRRVDVFGTQSFRNESLKMLEEERSRRQAAENELKNMQEEMNGVKSTLAEVLKYVRAQNEANAIETFDS</sequence>
<name>A0ACB8IJ77_CITSI</name>
<dbReference type="EMBL" id="CM039177">
    <property type="protein sequence ID" value="KAH9697063.1"/>
    <property type="molecule type" value="Genomic_DNA"/>
</dbReference>